<proteinExistence type="predicted"/>
<dbReference type="AlphaFoldDB" id="A0A4P9Y129"/>
<sequence>MLSSPLRTLPVKATRAGVRYASVTATSPATGSGLTSATTAPVVKATKGKKSFGSFRSGILGFLLGATTAGAAGFAYLLDEYQSASGALLASVEELQSSTAKVREYARRIEGVDREVRELKEHVATVEKVGKVRAELRSLQAMQSSEHLELAAKVRDLERDLTDLVSGRRTVG</sequence>
<evidence type="ECO:0000313" key="2">
    <source>
        <dbReference type="EMBL" id="RKP12457.1"/>
    </source>
</evidence>
<gene>
    <name evidence="2" type="ORF">BJ684DRAFT_21004</name>
</gene>
<dbReference type="EMBL" id="KZ988325">
    <property type="protein sequence ID" value="RKP12457.1"/>
    <property type="molecule type" value="Genomic_DNA"/>
</dbReference>
<keyword evidence="1" id="KW-0175">Coiled coil</keyword>
<feature type="coiled-coil region" evidence="1">
    <location>
        <begin position="102"/>
        <end position="129"/>
    </location>
</feature>
<dbReference type="PANTHER" id="PTHR37849">
    <property type="entry name" value="YALI0E11605P"/>
    <property type="match status" value="1"/>
</dbReference>
<organism evidence="2 3">
    <name type="scientific">Piptocephalis cylindrospora</name>
    <dbReference type="NCBI Taxonomy" id="1907219"/>
    <lineage>
        <taxon>Eukaryota</taxon>
        <taxon>Fungi</taxon>
        <taxon>Fungi incertae sedis</taxon>
        <taxon>Zoopagomycota</taxon>
        <taxon>Zoopagomycotina</taxon>
        <taxon>Zoopagomycetes</taxon>
        <taxon>Zoopagales</taxon>
        <taxon>Piptocephalidaceae</taxon>
        <taxon>Piptocephalis</taxon>
    </lineage>
</organism>
<protein>
    <submittedName>
        <fullName evidence="2">Uncharacterized protein</fullName>
    </submittedName>
</protein>
<name>A0A4P9Y129_9FUNG</name>
<dbReference type="Proteomes" id="UP000267251">
    <property type="component" value="Unassembled WGS sequence"/>
</dbReference>
<reference evidence="3" key="1">
    <citation type="journal article" date="2018" name="Nat. Microbiol.">
        <title>Leveraging single-cell genomics to expand the fungal tree of life.</title>
        <authorList>
            <person name="Ahrendt S.R."/>
            <person name="Quandt C.A."/>
            <person name="Ciobanu D."/>
            <person name="Clum A."/>
            <person name="Salamov A."/>
            <person name="Andreopoulos B."/>
            <person name="Cheng J.F."/>
            <person name="Woyke T."/>
            <person name="Pelin A."/>
            <person name="Henrissat B."/>
            <person name="Reynolds N.K."/>
            <person name="Benny G.L."/>
            <person name="Smith M.E."/>
            <person name="James T.Y."/>
            <person name="Grigoriev I.V."/>
        </authorList>
    </citation>
    <scope>NUCLEOTIDE SEQUENCE [LARGE SCALE GENOMIC DNA]</scope>
</reference>
<dbReference type="OrthoDB" id="5331396at2759"/>
<dbReference type="PANTHER" id="PTHR37849:SF1">
    <property type="entry name" value="YALI0E11605P"/>
    <property type="match status" value="1"/>
</dbReference>
<evidence type="ECO:0000313" key="3">
    <source>
        <dbReference type="Proteomes" id="UP000267251"/>
    </source>
</evidence>
<evidence type="ECO:0000256" key="1">
    <source>
        <dbReference type="SAM" id="Coils"/>
    </source>
</evidence>
<accession>A0A4P9Y129</accession>
<keyword evidence="3" id="KW-1185">Reference proteome</keyword>